<dbReference type="NCBIfam" id="TIGR00149">
    <property type="entry name" value="TIGR00149_YjbQ"/>
    <property type="match status" value="1"/>
</dbReference>
<dbReference type="PANTHER" id="PTHR30615:SF8">
    <property type="entry name" value="UPF0047 PROTEIN C4A8.02C"/>
    <property type="match status" value="1"/>
</dbReference>
<dbReference type="SUPFAM" id="SSF111038">
    <property type="entry name" value="YjbQ-like"/>
    <property type="match status" value="1"/>
</dbReference>
<dbReference type="AlphaFoldDB" id="A0A0G0LNL0"/>
<gene>
    <name evidence="2" type="ORF">UT19_C0011G0038</name>
</gene>
<accession>A0A0G0LNL0</accession>
<dbReference type="InterPro" id="IPR001602">
    <property type="entry name" value="UPF0047_YjbQ-like"/>
</dbReference>
<comment type="similarity">
    <text evidence="1">Belongs to the UPF0047 family.</text>
</comment>
<protein>
    <recommendedName>
        <fullName evidence="4">Secondary thiamine-phosphate synthase enzyme</fullName>
    </recommendedName>
</protein>
<organism evidence="2 3">
    <name type="scientific">Candidatus Woesebacteria bacterium GW2011_GWB1_39_10b</name>
    <dbReference type="NCBI Taxonomy" id="1618573"/>
    <lineage>
        <taxon>Bacteria</taxon>
        <taxon>Candidatus Woeseibacteriota</taxon>
    </lineage>
</organism>
<name>A0A0G0LNL0_9BACT</name>
<sequence>MLQKLIINTTKKRQVIDITKILNDLLMKNSYYDGLCFLFCLHTTCAVTTADLDPGGTDEDYMNAYESMMPKIAFKHPHDPGHFPEHLFASTIGSSLFVPVQSASLVLGMSQKIALIEFSGPGERRILFYFIKESGKTAY</sequence>
<evidence type="ECO:0008006" key="4">
    <source>
        <dbReference type="Google" id="ProtNLM"/>
    </source>
</evidence>
<comment type="caution">
    <text evidence="2">The sequence shown here is derived from an EMBL/GenBank/DDBJ whole genome shotgun (WGS) entry which is preliminary data.</text>
</comment>
<proteinExistence type="inferred from homology"/>
<evidence type="ECO:0000313" key="2">
    <source>
        <dbReference type="EMBL" id="KKQ93493.1"/>
    </source>
</evidence>
<dbReference type="STRING" id="1618573.UT19_C0011G0038"/>
<evidence type="ECO:0000256" key="1">
    <source>
        <dbReference type="ARBA" id="ARBA00005534"/>
    </source>
</evidence>
<dbReference type="InterPro" id="IPR035917">
    <property type="entry name" value="YjbQ-like_sf"/>
</dbReference>
<dbReference type="Proteomes" id="UP000034932">
    <property type="component" value="Unassembled WGS sequence"/>
</dbReference>
<dbReference type="EMBL" id="LBVW01000011">
    <property type="protein sequence ID" value="KKQ93493.1"/>
    <property type="molecule type" value="Genomic_DNA"/>
</dbReference>
<dbReference type="Pfam" id="PF01894">
    <property type="entry name" value="YjbQ"/>
    <property type="match status" value="1"/>
</dbReference>
<evidence type="ECO:0000313" key="3">
    <source>
        <dbReference type="Proteomes" id="UP000034932"/>
    </source>
</evidence>
<dbReference type="Gene3D" id="2.60.120.460">
    <property type="entry name" value="YjbQ-like"/>
    <property type="match status" value="1"/>
</dbReference>
<dbReference type="PANTHER" id="PTHR30615">
    <property type="entry name" value="UNCHARACTERIZED PROTEIN YJBQ-RELATED"/>
    <property type="match status" value="1"/>
</dbReference>
<reference evidence="2 3" key="1">
    <citation type="journal article" date="2015" name="Nature">
        <title>rRNA introns, odd ribosomes, and small enigmatic genomes across a large radiation of phyla.</title>
        <authorList>
            <person name="Brown C.T."/>
            <person name="Hug L.A."/>
            <person name="Thomas B.C."/>
            <person name="Sharon I."/>
            <person name="Castelle C.J."/>
            <person name="Singh A."/>
            <person name="Wilkins M.J."/>
            <person name="Williams K.H."/>
            <person name="Banfield J.F."/>
        </authorList>
    </citation>
    <scope>NUCLEOTIDE SEQUENCE [LARGE SCALE GENOMIC DNA]</scope>
</reference>